<dbReference type="AlphaFoldDB" id="F2CZC5"/>
<organism evidence="1">
    <name type="scientific">Hordeum vulgare subsp. vulgare</name>
    <name type="common">Domesticated barley</name>
    <dbReference type="NCBI Taxonomy" id="112509"/>
    <lineage>
        <taxon>Eukaryota</taxon>
        <taxon>Viridiplantae</taxon>
        <taxon>Streptophyta</taxon>
        <taxon>Embryophyta</taxon>
        <taxon>Tracheophyta</taxon>
        <taxon>Spermatophyta</taxon>
        <taxon>Magnoliopsida</taxon>
        <taxon>Liliopsida</taxon>
        <taxon>Poales</taxon>
        <taxon>Poaceae</taxon>
        <taxon>BOP clade</taxon>
        <taxon>Pooideae</taxon>
        <taxon>Triticodae</taxon>
        <taxon>Triticeae</taxon>
        <taxon>Hordeinae</taxon>
        <taxon>Hordeum</taxon>
    </lineage>
</organism>
<evidence type="ECO:0000313" key="1">
    <source>
        <dbReference type="EMBL" id="BAJ88196.1"/>
    </source>
</evidence>
<accession>F2CZC5</accession>
<proteinExistence type="evidence at transcript level"/>
<dbReference type="EMBL" id="AK356981">
    <property type="protein sequence ID" value="BAJ88196.1"/>
    <property type="molecule type" value="mRNA"/>
</dbReference>
<reference evidence="1" key="1">
    <citation type="journal article" date="2011" name="Plant Physiol.">
        <title>Comprehensive sequence analysis of 24,783 barley full-length cDNAs derived from 12 clone libraries.</title>
        <authorList>
            <person name="Matsumoto T."/>
            <person name="Tanaka T."/>
            <person name="Sakai H."/>
            <person name="Amano N."/>
            <person name="Kanamori H."/>
            <person name="Kurita K."/>
            <person name="Kikuta A."/>
            <person name="Kamiya K."/>
            <person name="Yamamoto M."/>
            <person name="Ikawa H."/>
            <person name="Fujii N."/>
            <person name="Hori K."/>
            <person name="Itoh T."/>
            <person name="Sato K."/>
        </authorList>
    </citation>
    <scope>NUCLEOTIDE SEQUENCE</scope>
    <source>
        <tissue evidence="1">Shoot</tissue>
    </source>
</reference>
<sequence length="119" mass="13295">MVQAIAGGSVLTWASPEKRLIAGGSVLTWASPEKILIAGGSVLTWASPEKRLLLVFMRKRGCDYKMKGNLHMLARDVGNRRTTHTGQARDQVMYGLEVSSNKQYFPFLLLSFCFLYLNL</sequence>
<protein>
    <submittedName>
        <fullName evidence="1">Predicted protein</fullName>
    </submittedName>
</protein>
<name>F2CZC5_HORVV</name>